<dbReference type="FunFam" id="3.30.300.30:FF:000010">
    <property type="entry name" value="Enterobactin synthetase component F"/>
    <property type="match status" value="1"/>
</dbReference>
<dbReference type="Pfam" id="PF07993">
    <property type="entry name" value="NAD_binding_4"/>
    <property type="match status" value="1"/>
</dbReference>
<dbReference type="SUPFAM" id="SSF56801">
    <property type="entry name" value="Acetyl-CoA synthetase-like"/>
    <property type="match status" value="1"/>
</dbReference>
<dbReference type="CDD" id="cd12117">
    <property type="entry name" value="A_NRPS_Srf_like"/>
    <property type="match status" value="1"/>
</dbReference>
<dbReference type="InterPro" id="IPR036736">
    <property type="entry name" value="ACP-like_sf"/>
</dbReference>
<dbReference type="Gene3D" id="3.40.50.720">
    <property type="entry name" value="NAD(P)-binding Rossmann-like Domain"/>
    <property type="match status" value="1"/>
</dbReference>
<dbReference type="SUPFAM" id="SSF51735">
    <property type="entry name" value="NAD(P)-binding Rossmann-fold domains"/>
    <property type="match status" value="1"/>
</dbReference>
<dbReference type="AlphaFoldDB" id="A0A017T887"/>
<dbReference type="Gene3D" id="2.30.38.10">
    <property type="entry name" value="Luciferase, Domain 3"/>
    <property type="match status" value="1"/>
</dbReference>
<dbReference type="GO" id="GO:0016874">
    <property type="term" value="F:ligase activity"/>
    <property type="evidence" value="ECO:0007669"/>
    <property type="project" value="UniProtKB-KW"/>
</dbReference>
<dbReference type="InterPro" id="IPR020845">
    <property type="entry name" value="AMP-binding_CS"/>
</dbReference>
<dbReference type="STRING" id="1192034.CAP_3542"/>
<evidence type="ECO:0000256" key="2">
    <source>
        <dbReference type="ARBA" id="ARBA00022553"/>
    </source>
</evidence>
<keyword evidence="6" id="KW-1185">Reference proteome</keyword>
<dbReference type="InterPro" id="IPR010080">
    <property type="entry name" value="Thioester_reductase-like_dom"/>
</dbReference>
<evidence type="ECO:0000256" key="3">
    <source>
        <dbReference type="SAM" id="MobiDB-lite"/>
    </source>
</evidence>
<accession>A0A017T887</accession>
<dbReference type="FunFam" id="3.40.50.980:FF:000001">
    <property type="entry name" value="Non-ribosomal peptide synthetase"/>
    <property type="match status" value="1"/>
</dbReference>
<dbReference type="PROSITE" id="PS50075">
    <property type="entry name" value="CARRIER"/>
    <property type="match status" value="1"/>
</dbReference>
<dbReference type="PANTHER" id="PTHR44845">
    <property type="entry name" value="CARRIER DOMAIN-CONTAINING PROTEIN"/>
    <property type="match status" value="1"/>
</dbReference>
<gene>
    <name evidence="5" type="ORF">CAP_3542</name>
</gene>
<sequence>MQFTADYPRDVTVHALFERQAAQTPDAIAAVLGDQAISYGELDRRAERLARSLWRLGVGPGTPVALLVERSLAALVGFLGILKAGGAYVPLDPSYPEERITLMLCEIVAPVLLLPRGIPCPEMFPGQVVVLDEIVDLDEAPRTERVGREAPVVVRPRAAVADDIAYVMFTSGSTGQPKAVAIPHRAIVRLVIGTNYITLGPTDRVMHASNLSFDASTFEIWGALLNGARVVVFPKQALLSASTFQAAVQDARITAMFVTTALFHHLADAAPDAFRGVTTLLVGGEVLDPKWARALFAAGSAGGAGGAGGGGGGGGPGRLLNVYGPTEGTTFSTAHLLREPPPDGVRIPIGVAISGTTTHVLDASLVEAPVGEPGELYVGGDGLALGYLNQPGFTAERFIPDPFRAEPGTRLYRTGDRACLLPDGSIDFLGRHDRQVKIRGFRIEPGEVEAALLTFPTVREAVVLVREDAPGDRRLVAYVVTDTDVTGLRAHLDAQLPGHMVPSHLMVLRALPLTPNGKVDHAALPPPGLAGERPSSPNSIGFATRTEAQLAALWTELLRVEVTRRDDSFRDLGGDSLLAARLILRIHKDFAVDLPVQHLFAASPTLARIARLVDALRSGYHNPTEPPQSHALGADAALAPDIRPVAPPSSRGRAPEHLLLTGATGFLGAFLLRDLLLRTEAKVHCLVRALSVSDAARRIQATLSKYELWSPRFRERIVAVPGDLERPRLGLSEDAYDALAAQIEAIYHSAAAVSYVKPYLEHRDANVVGLQEMLRLACATRTKPFHHVSSISVFGHMGYSAGSAIVGEDDAPDPRADQVGTDMGYAQSKWVSEKLVSAAAERGLPTTIFRPGFILGDSATGAGNQDDFMARLLKGCLQIGCFPDLPHHHMSFVPVDYVSAAITRISLDPDAWGKAYHLVPPASQSSDLRSFFDVLGSAGHPLRRLSYTEWLVQLLTALEHSPDNPLLPLVPMLTEQIHEGFTRLELGGRTAHYGDANTRRMLTGTGIACPPLDVALLRTYLDYHRRMGFLPSDRPSERRSTPGSERTPALLSSSPR</sequence>
<dbReference type="Gene3D" id="3.40.50.980">
    <property type="match status" value="2"/>
</dbReference>
<dbReference type="Gene3D" id="1.10.1200.10">
    <property type="entry name" value="ACP-like"/>
    <property type="match status" value="1"/>
</dbReference>
<dbReference type="GO" id="GO:0044550">
    <property type="term" value="P:secondary metabolite biosynthetic process"/>
    <property type="evidence" value="ECO:0007669"/>
    <property type="project" value="UniProtKB-ARBA"/>
</dbReference>
<dbReference type="InterPro" id="IPR025110">
    <property type="entry name" value="AMP-bd_C"/>
</dbReference>
<dbReference type="InterPro" id="IPR036291">
    <property type="entry name" value="NAD(P)-bd_dom_sf"/>
</dbReference>
<dbReference type="Pfam" id="PF00501">
    <property type="entry name" value="AMP-binding"/>
    <property type="match status" value="1"/>
</dbReference>
<dbReference type="RefSeq" id="WP_044242767.1">
    <property type="nucleotide sequence ID" value="NZ_ASRX01000026.1"/>
</dbReference>
<organism evidence="5 6">
    <name type="scientific">Chondromyces apiculatus DSM 436</name>
    <dbReference type="NCBI Taxonomy" id="1192034"/>
    <lineage>
        <taxon>Bacteria</taxon>
        <taxon>Pseudomonadati</taxon>
        <taxon>Myxococcota</taxon>
        <taxon>Polyangia</taxon>
        <taxon>Polyangiales</taxon>
        <taxon>Polyangiaceae</taxon>
        <taxon>Chondromyces</taxon>
    </lineage>
</organism>
<proteinExistence type="predicted"/>
<dbReference type="InterPro" id="IPR000873">
    <property type="entry name" value="AMP-dep_synth/lig_dom"/>
</dbReference>
<protein>
    <submittedName>
        <fullName evidence="5">Long-chain-fatty-acid--CoA ligase</fullName>
    </submittedName>
</protein>
<dbReference type="InterPro" id="IPR013120">
    <property type="entry name" value="FAR_NAD-bd"/>
</dbReference>
<evidence type="ECO:0000256" key="1">
    <source>
        <dbReference type="ARBA" id="ARBA00022450"/>
    </source>
</evidence>
<keyword evidence="5" id="KW-0436">Ligase</keyword>
<dbReference type="Proteomes" id="UP000019678">
    <property type="component" value="Unassembled WGS sequence"/>
</dbReference>
<dbReference type="CDD" id="cd05235">
    <property type="entry name" value="SDR_e1"/>
    <property type="match status" value="1"/>
</dbReference>
<dbReference type="Pfam" id="PF00550">
    <property type="entry name" value="PP-binding"/>
    <property type="match status" value="1"/>
</dbReference>
<evidence type="ECO:0000259" key="4">
    <source>
        <dbReference type="PROSITE" id="PS50075"/>
    </source>
</evidence>
<keyword evidence="2" id="KW-0597">Phosphoprotein</keyword>
<dbReference type="NCBIfam" id="TIGR01746">
    <property type="entry name" value="Thioester-redct"/>
    <property type="match status" value="1"/>
</dbReference>
<dbReference type="InterPro" id="IPR010071">
    <property type="entry name" value="AA_adenyl_dom"/>
</dbReference>
<reference evidence="5 6" key="1">
    <citation type="submission" date="2013-05" db="EMBL/GenBank/DDBJ databases">
        <title>Genome assembly of Chondromyces apiculatus DSM 436.</title>
        <authorList>
            <person name="Sharma G."/>
            <person name="Khatri I."/>
            <person name="Kaur C."/>
            <person name="Mayilraj S."/>
            <person name="Subramanian S."/>
        </authorList>
    </citation>
    <scope>NUCLEOTIDE SEQUENCE [LARGE SCALE GENOMIC DNA]</scope>
    <source>
        <strain evidence="5 6">DSM 436</strain>
    </source>
</reference>
<dbReference type="PROSITE" id="PS00455">
    <property type="entry name" value="AMP_BINDING"/>
    <property type="match status" value="1"/>
</dbReference>
<dbReference type="SUPFAM" id="SSF47336">
    <property type="entry name" value="ACP-like"/>
    <property type="match status" value="1"/>
</dbReference>
<feature type="domain" description="Carrier" evidence="4">
    <location>
        <begin position="541"/>
        <end position="617"/>
    </location>
</feature>
<name>A0A017T887_9BACT</name>
<dbReference type="PANTHER" id="PTHR44845:SF6">
    <property type="entry name" value="BETA-ALANINE-ACTIVATING ENZYME"/>
    <property type="match status" value="1"/>
</dbReference>
<feature type="region of interest" description="Disordered" evidence="3">
    <location>
        <begin position="1031"/>
        <end position="1056"/>
    </location>
</feature>
<dbReference type="InterPro" id="IPR009081">
    <property type="entry name" value="PP-bd_ACP"/>
</dbReference>
<evidence type="ECO:0000313" key="5">
    <source>
        <dbReference type="EMBL" id="EYF05177.1"/>
    </source>
</evidence>
<dbReference type="eggNOG" id="COG1020">
    <property type="taxonomic scope" value="Bacteria"/>
</dbReference>
<dbReference type="Gene3D" id="3.30.300.30">
    <property type="match status" value="1"/>
</dbReference>
<keyword evidence="1" id="KW-0596">Phosphopantetheine</keyword>
<dbReference type="eggNOG" id="COG3320">
    <property type="taxonomic scope" value="Bacteria"/>
</dbReference>
<dbReference type="NCBIfam" id="TIGR01733">
    <property type="entry name" value="AA-adenyl-dom"/>
    <property type="match status" value="1"/>
</dbReference>
<comment type="caution">
    <text evidence="5">The sequence shown here is derived from an EMBL/GenBank/DDBJ whole genome shotgun (WGS) entry which is preliminary data.</text>
</comment>
<evidence type="ECO:0000313" key="6">
    <source>
        <dbReference type="Proteomes" id="UP000019678"/>
    </source>
</evidence>
<dbReference type="EMBL" id="ASRX01000026">
    <property type="protein sequence ID" value="EYF05177.1"/>
    <property type="molecule type" value="Genomic_DNA"/>
</dbReference>
<dbReference type="Pfam" id="PF13193">
    <property type="entry name" value="AMP-binding_C"/>
    <property type="match status" value="1"/>
</dbReference>
<dbReference type="OrthoDB" id="9757540at2"/>
<dbReference type="InterPro" id="IPR045851">
    <property type="entry name" value="AMP-bd_C_sf"/>
</dbReference>